<feature type="domain" description="HNH endonuclease 5" evidence="2">
    <location>
        <begin position="4"/>
        <end position="60"/>
    </location>
</feature>
<reference evidence="3" key="1">
    <citation type="submission" date="2020-04" db="EMBL/GenBank/DDBJ databases">
        <authorList>
            <person name="Sombolestani A."/>
        </authorList>
    </citation>
    <scope>NUCLEOTIDE SEQUENCE</scope>
    <source>
        <strain evidence="3">R71697</strain>
    </source>
</reference>
<keyword evidence="3" id="KW-0255">Endonuclease</keyword>
<comment type="caution">
    <text evidence="3">The sequence shown here is derived from an EMBL/GenBank/DDBJ whole genome shotgun (WGS) entry which is preliminary data.</text>
</comment>
<dbReference type="AlphaFoldDB" id="A0A9Q2FP22"/>
<accession>A0A9Q2FP22</accession>
<dbReference type="Pfam" id="PF14279">
    <property type="entry name" value="HNH_5"/>
    <property type="match status" value="1"/>
</dbReference>
<proteinExistence type="predicted"/>
<dbReference type="GO" id="GO:0004519">
    <property type="term" value="F:endonuclease activity"/>
    <property type="evidence" value="ECO:0007669"/>
    <property type="project" value="UniProtKB-KW"/>
</dbReference>
<feature type="region of interest" description="Disordered" evidence="1">
    <location>
        <begin position="387"/>
        <end position="407"/>
    </location>
</feature>
<dbReference type="RefSeq" id="WP_194258296.1">
    <property type="nucleotide sequence ID" value="NZ_JABCQN010000009.1"/>
</dbReference>
<sequence>MKTCIYCGLEKPCNDFSDEHIWPDALGGDFLPTFWRTDDVCGRCNSASGVFVDGAFIKSFFVSIERSFDALDYLDPDKPTGILPLSYLGTIQGITTQEGEVADFWVCAPGANIVHFRTASEEDAWNAYAGGDPRRQSKRSKAGRVAVTLTSAEPYWIRTALSSVKHHFAKADKFVTNLQLPPSAKHFKVLDPNDLQQAADLCFLKDIKATTLRGDYLRNQVAIASNADGRFLAKLALAVGYKLFGAQFLQTSYGLNLRKAFREANHERRLKVPIRGSGYLQSAALGAFEEKLRWPGGWVLLLMQHQNALSLTVQTPSGRSMVIQVTDDSALLGDLGPEYRDGIAWVTVPAAARAVGPIHLPEYLAHQIGQQVSPKLRELDVLRGLRNRLPPTGISDPKDPEAGMSKS</sequence>
<evidence type="ECO:0000313" key="4">
    <source>
        <dbReference type="Proteomes" id="UP000661006"/>
    </source>
</evidence>
<dbReference type="InterPro" id="IPR029471">
    <property type="entry name" value="HNH_5"/>
</dbReference>
<evidence type="ECO:0000259" key="2">
    <source>
        <dbReference type="Pfam" id="PF14279"/>
    </source>
</evidence>
<organism evidence="3 4">
    <name type="scientific">Gluconobacter japonicus</name>
    <dbReference type="NCBI Taxonomy" id="376620"/>
    <lineage>
        <taxon>Bacteria</taxon>
        <taxon>Pseudomonadati</taxon>
        <taxon>Pseudomonadota</taxon>
        <taxon>Alphaproteobacteria</taxon>
        <taxon>Acetobacterales</taxon>
        <taxon>Acetobacteraceae</taxon>
        <taxon>Gluconobacter</taxon>
    </lineage>
</organism>
<keyword evidence="3" id="KW-0378">Hydrolase</keyword>
<evidence type="ECO:0000256" key="1">
    <source>
        <dbReference type="SAM" id="MobiDB-lite"/>
    </source>
</evidence>
<name>A0A9Q2FP22_GLUJA</name>
<reference evidence="3" key="2">
    <citation type="submission" date="2020-11" db="EMBL/GenBank/DDBJ databases">
        <title>Description of novel Gluconobacter species.</title>
        <authorList>
            <person name="Cleenwerck I."/>
            <person name="Cnockaert M."/>
            <person name="Borremans W."/>
            <person name="Wieme A.D."/>
            <person name="De Vuyst L."/>
            <person name="Vandamme P."/>
        </authorList>
    </citation>
    <scope>NUCLEOTIDE SEQUENCE</scope>
    <source>
        <strain evidence="3">R71697</strain>
    </source>
</reference>
<keyword evidence="3" id="KW-0540">Nuclease</keyword>
<gene>
    <name evidence="3" type="ORF">HKD32_13835</name>
</gene>
<protein>
    <submittedName>
        <fullName evidence="3">HNH endonuclease</fullName>
    </submittedName>
</protein>
<dbReference type="EMBL" id="JABCQN010000009">
    <property type="protein sequence ID" value="MBF0871911.1"/>
    <property type="molecule type" value="Genomic_DNA"/>
</dbReference>
<evidence type="ECO:0000313" key="3">
    <source>
        <dbReference type="EMBL" id="MBF0871911.1"/>
    </source>
</evidence>
<dbReference type="Proteomes" id="UP000661006">
    <property type="component" value="Unassembled WGS sequence"/>
</dbReference>
<dbReference type="GeneID" id="81475777"/>